<comment type="subunit">
    <text evidence="10">Homopentamer.</text>
</comment>
<dbReference type="GO" id="GO:0008381">
    <property type="term" value="F:mechanosensitive monoatomic ion channel activity"/>
    <property type="evidence" value="ECO:0007669"/>
    <property type="project" value="UniProtKB-UniRule"/>
</dbReference>
<feature type="transmembrane region" description="Helical" evidence="10">
    <location>
        <begin position="82"/>
        <end position="99"/>
    </location>
</feature>
<dbReference type="InterPro" id="IPR037673">
    <property type="entry name" value="MSC/AndL"/>
</dbReference>
<dbReference type="PANTHER" id="PTHR30266:SF2">
    <property type="entry name" value="LARGE-CONDUCTANCE MECHANOSENSITIVE CHANNEL"/>
    <property type="match status" value="1"/>
</dbReference>
<dbReference type="EMBL" id="JAUSTO010000001">
    <property type="protein sequence ID" value="MDQ0151414.1"/>
    <property type="molecule type" value="Genomic_DNA"/>
</dbReference>
<protein>
    <recommendedName>
        <fullName evidence="10">Large-conductance mechanosensitive channel</fullName>
    </recommendedName>
</protein>
<keyword evidence="3 10" id="KW-0813">Transport</keyword>
<comment type="subcellular location">
    <subcellularLocation>
        <location evidence="1 10">Cell membrane</location>
        <topology evidence="1 10">Multi-pass membrane protein</topology>
    </subcellularLocation>
</comment>
<dbReference type="NCBIfam" id="TIGR00220">
    <property type="entry name" value="mscL"/>
    <property type="match status" value="1"/>
</dbReference>
<dbReference type="PRINTS" id="PR01264">
    <property type="entry name" value="MECHCHANNEL"/>
</dbReference>
<reference evidence="11" key="1">
    <citation type="submission" date="2023-07" db="EMBL/GenBank/DDBJ databases">
        <title>Genomic Encyclopedia of Type Strains, Phase IV (KMG-IV): sequencing the most valuable type-strain genomes for metagenomic binning, comparative biology and taxonomic classification.</title>
        <authorList>
            <person name="Goeker M."/>
        </authorList>
    </citation>
    <scope>NUCLEOTIDE SEQUENCE</scope>
    <source>
        <strain evidence="11">DSM 19659</strain>
    </source>
</reference>
<evidence type="ECO:0000313" key="11">
    <source>
        <dbReference type="EMBL" id="MDQ0151414.1"/>
    </source>
</evidence>
<dbReference type="Proteomes" id="UP001241537">
    <property type="component" value="Unassembled WGS sequence"/>
</dbReference>
<keyword evidence="8 10" id="KW-0472">Membrane</keyword>
<dbReference type="SUPFAM" id="SSF81330">
    <property type="entry name" value="Gated mechanosensitive channel"/>
    <property type="match status" value="1"/>
</dbReference>
<dbReference type="InterPro" id="IPR019823">
    <property type="entry name" value="Mechanosensitive_channel_CS"/>
</dbReference>
<accession>A0AAE3V838</accession>
<dbReference type="InterPro" id="IPR036019">
    <property type="entry name" value="MscL_channel"/>
</dbReference>
<feature type="transmembrane region" description="Helical" evidence="10">
    <location>
        <begin position="20"/>
        <end position="38"/>
    </location>
</feature>
<evidence type="ECO:0000256" key="3">
    <source>
        <dbReference type="ARBA" id="ARBA00022448"/>
    </source>
</evidence>
<dbReference type="RefSeq" id="WP_307251868.1">
    <property type="nucleotide sequence ID" value="NZ_JAUSTO010000001.1"/>
</dbReference>
<dbReference type="AlphaFoldDB" id="A0AAE3V838"/>
<sequence>MKKFMEEFKSFALKGNVLDMAVGVIIGSAFSAIVKSLVDDIIMPLLGILLGQINLSELAVTVPNPLGGADVSLSYGLFLQNILNFIFIALAVFMIVKAANAMMENARKKEEEAPAETPEPSKEELLLTEIRDVLKEMKQ</sequence>
<keyword evidence="12" id="KW-1185">Reference proteome</keyword>
<evidence type="ECO:0000256" key="10">
    <source>
        <dbReference type="HAMAP-Rule" id="MF_00115"/>
    </source>
</evidence>
<evidence type="ECO:0000256" key="2">
    <source>
        <dbReference type="ARBA" id="ARBA00007254"/>
    </source>
</evidence>
<organism evidence="11 12">
    <name type="scientific">Moryella indoligenes</name>
    <dbReference type="NCBI Taxonomy" id="371674"/>
    <lineage>
        <taxon>Bacteria</taxon>
        <taxon>Bacillati</taxon>
        <taxon>Bacillota</taxon>
        <taxon>Clostridia</taxon>
        <taxon>Lachnospirales</taxon>
        <taxon>Lachnospiraceae</taxon>
        <taxon>Moryella</taxon>
    </lineage>
</organism>
<comment type="caution">
    <text evidence="11">The sequence shown here is derived from an EMBL/GenBank/DDBJ whole genome shotgun (WGS) entry which is preliminary data.</text>
</comment>
<keyword evidence="9 10" id="KW-0407">Ion channel</keyword>
<dbReference type="GO" id="GO:0005886">
    <property type="term" value="C:plasma membrane"/>
    <property type="evidence" value="ECO:0007669"/>
    <property type="project" value="UniProtKB-SubCell"/>
</dbReference>
<dbReference type="PANTHER" id="PTHR30266">
    <property type="entry name" value="MECHANOSENSITIVE CHANNEL MSCL"/>
    <property type="match status" value="1"/>
</dbReference>
<dbReference type="PROSITE" id="PS01327">
    <property type="entry name" value="MSCL"/>
    <property type="match status" value="1"/>
</dbReference>
<proteinExistence type="inferred from homology"/>
<evidence type="ECO:0000256" key="9">
    <source>
        <dbReference type="ARBA" id="ARBA00023303"/>
    </source>
</evidence>
<comment type="similarity">
    <text evidence="2 10">Belongs to the MscL family.</text>
</comment>
<keyword evidence="4 10" id="KW-1003">Cell membrane</keyword>
<keyword evidence="7 10" id="KW-0406">Ion transport</keyword>
<gene>
    <name evidence="10" type="primary">mscL</name>
    <name evidence="11" type="ORF">J2S20_000088</name>
</gene>
<comment type="function">
    <text evidence="10">Channel that opens in response to stretch forces in the membrane lipid bilayer. May participate in the regulation of osmotic pressure changes within the cell.</text>
</comment>
<evidence type="ECO:0000256" key="8">
    <source>
        <dbReference type="ARBA" id="ARBA00023136"/>
    </source>
</evidence>
<evidence type="ECO:0000256" key="6">
    <source>
        <dbReference type="ARBA" id="ARBA00022989"/>
    </source>
</evidence>
<evidence type="ECO:0000256" key="7">
    <source>
        <dbReference type="ARBA" id="ARBA00023065"/>
    </source>
</evidence>
<dbReference type="Pfam" id="PF01741">
    <property type="entry name" value="MscL"/>
    <property type="match status" value="1"/>
</dbReference>
<dbReference type="InterPro" id="IPR001185">
    <property type="entry name" value="MS_channel"/>
</dbReference>
<evidence type="ECO:0000256" key="1">
    <source>
        <dbReference type="ARBA" id="ARBA00004651"/>
    </source>
</evidence>
<keyword evidence="6 10" id="KW-1133">Transmembrane helix</keyword>
<keyword evidence="5 10" id="KW-0812">Transmembrane</keyword>
<evidence type="ECO:0000313" key="12">
    <source>
        <dbReference type="Proteomes" id="UP001241537"/>
    </source>
</evidence>
<dbReference type="Gene3D" id="1.10.1200.120">
    <property type="entry name" value="Large-conductance mechanosensitive channel, MscL, domain 1"/>
    <property type="match status" value="1"/>
</dbReference>
<evidence type="ECO:0000256" key="4">
    <source>
        <dbReference type="ARBA" id="ARBA00022475"/>
    </source>
</evidence>
<dbReference type="HAMAP" id="MF_00115">
    <property type="entry name" value="MscL"/>
    <property type="match status" value="1"/>
</dbReference>
<name>A0AAE3V838_9FIRM</name>
<dbReference type="NCBIfam" id="NF001843">
    <property type="entry name" value="PRK00567.1-4"/>
    <property type="match status" value="1"/>
</dbReference>
<evidence type="ECO:0000256" key="5">
    <source>
        <dbReference type="ARBA" id="ARBA00022692"/>
    </source>
</evidence>